<dbReference type="Proteomes" id="UP000762676">
    <property type="component" value="Unassembled WGS sequence"/>
</dbReference>
<protein>
    <submittedName>
        <fullName evidence="1">Hypoxia up-regulated protein 1</fullName>
    </submittedName>
</protein>
<sequence length="71" mass="8376">KWRDDMLKAQEKLKDHEEPVLLVDEIAHKISALDREMRYLINKAKVSSIIKIRDKLRYTLGTTESHPPAYE</sequence>
<evidence type="ECO:0000313" key="1">
    <source>
        <dbReference type="EMBL" id="GFR81787.1"/>
    </source>
</evidence>
<dbReference type="EMBL" id="BMAT01001221">
    <property type="protein sequence ID" value="GFR81787.1"/>
    <property type="molecule type" value="Genomic_DNA"/>
</dbReference>
<name>A0AAV4G7V2_9GAST</name>
<accession>A0AAV4G7V2</accession>
<proteinExistence type="predicted"/>
<keyword evidence="2" id="KW-1185">Reference proteome</keyword>
<gene>
    <name evidence="1" type="ORF">ElyMa_000612000</name>
</gene>
<evidence type="ECO:0000313" key="2">
    <source>
        <dbReference type="Proteomes" id="UP000762676"/>
    </source>
</evidence>
<reference evidence="1 2" key="1">
    <citation type="journal article" date="2021" name="Elife">
        <title>Chloroplast acquisition without the gene transfer in kleptoplastic sea slugs, Plakobranchus ocellatus.</title>
        <authorList>
            <person name="Maeda T."/>
            <person name="Takahashi S."/>
            <person name="Yoshida T."/>
            <person name="Shimamura S."/>
            <person name="Takaki Y."/>
            <person name="Nagai Y."/>
            <person name="Toyoda A."/>
            <person name="Suzuki Y."/>
            <person name="Arimoto A."/>
            <person name="Ishii H."/>
            <person name="Satoh N."/>
            <person name="Nishiyama T."/>
            <person name="Hasebe M."/>
            <person name="Maruyama T."/>
            <person name="Minagawa J."/>
            <person name="Obokata J."/>
            <person name="Shigenobu S."/>
        </authorList>
    </citation>
    <scope>NUCLEOTIDE SEQUENCE [LARGE SCALE GENOMIC DNA]</scope>
</reference>
<feature type="non-terminal residue" evidence="1">
    <location>
        <position position="1"/>
    </location>
</feature>
<organism evidence="1 2">
    <name type="scientific">Elysia marginata</name>
    <dbReference type="NCBI Taxonomy" id="1093978"/>
    <lineage>
        <taxon>Eukaryota</taxon>
        <taxon>Metazoa</taxon>
        <taxon>Spiralia</taxon>
        <taxon>Lophotrochozoa</taxon>
        <taxon>Mollusca</taxon>
        <taxon>Gastropoda</taxon>
        <taxon>Heterobranchia</taxon>
        <taxon>Euthyneura</taxon>
        <taxon>Panpulmonata</taxon>
        <taxon>Sacoglossa</taxon>
        <taxon>Placobranchoidea</taxon>
        <taxon>Plakobranchidae</taxon>
        <taxon>Elysia</taxon>
    </lineage>
</organism>
<comment type="caution">
    <text evidence="1">The sequence shown here is derived from an EMBL/GenBank/DDBJ whole genome shotgun (WGS) entry which is preliminary data.</text>
</comment>
<dbReference type="AlphaFoldDB" id="A0AAV4G7V2"/>